<dbReference type="InterPro" id="IPR005475">
    <property type="entry name" value="Transketolase-like_Pyr-bd"/>
</dbReference>
<dbReference type="GO" id="GO:0005829">
    <property type="term" value="C:cytosol"/>
    <property type="evidence" value="ECO:0007669"/>
    <property type="project" value="TreeGrafter"/>
</dbReference>
<dbReference type="InterPro" id="IPR020826">
    <property type="entry name" value="Transketolase_BS"/>
</dbReference>
<evidence type="ECO:0000256" key="10">
    <source>
        <dbReference type="ARBA" id="ARBA00022977"/>
    </source>
</evidence>
<keyword evidence="7 14" id="KW-0808">Transferase</keyword>
<dbReference type="GO" id="GO:0046872">
    <property type="term" value="F:metal ion binding"/>
    <property type="evidence" value="ECO:0007669"/>
    <property type="project" value="UniProtKB-KW"/>
</dbReference>
<dbReference type="GO" id="GO:0019288">
    <property type="term" value="P:isopentenyl diphosphate biosynthetic process, methylerythritol 4-phosphate pathway"/>
    <property type="evidence" value="ECO:0007669"/>
    <property type="project" value="TreeGrafter"/>
</dbReference>
<evidence type="ECO:0000256" key="4">
    <source>
        <dbReference type="ARBA" id="ARBA00011081"/>
    </source>
</evidence>
<dbReference type="NCBIfam" id="NF003933">
    <property type="entry name" value="PRK05444.2-2"/>
    <property type="match status" value="1"/>
</dbReference>
<dbReference type="Gene3D" id="3.40.50.970">
    <property type="match status" value="2"/>
</dbReference>
<evidence type="ECO:0000259" key="13">
    <source>
        <dbReference type="SMART" id="SM00861"/>
    </source>
</evidence>
<keyword evidence="9" id="KW-0460">Magnesium</keyword>
<gene>
    <name evidence="14" type="ORF">ASZ90_006285</name>
</gene>
<comment type="pathway">
    <text evidence="3">Metabolic intermediate biosynthesis; 1-deoxy-D-xylulose 5-phosphate biosynthesis; 1-deoxy-D-xylulose 5-phosphate from D-glyceraldehyde 3-phosphate and pyruvate: step 1/1.</text>
</comment>
<evidence type="ECO:0000256" key="7">
    <source>
        <dbReference type="ARBA" id="ARBA00022679"/>
    </source>
</evidence>
<evidence type="ECO:0000256" key="6">
    <source>
        <dbReference type="ARBA" id="ARBA00013150"/>
    </source>
</evidence>
<evidence type="ECO:0000256" key="8">
    <source>
        <dbReference type="ARBA" id="ARBA00022723"/>
    </source>
</evidence>
<dbReference type="InterPro" id="IPR049557">
    <property type="entry name" value="Transketolase_CS"/>
</dbReference>
<dbReference type="InterPro" id="IPR029061">
    <property type="entry name" value="THDP-binding"/>
</dbReference>
<evidence type="ECO:0000256" key="1">
    <source>
        <dbReference type="ARBA" id="ARBA00001946"/>
    </source>
</evidence>
<sequence>MVKQLKTVKYSVLQKIEFPADIRKLNLAELNTLAKEIRSLIINTVATSGGHLASSLGTVELTLALHYVFDTPQDKIIWDVGHQSYTHKIITGRKDKFATLRKQNGISGFPRKEESIYDIFNVGHSGTSISAASGFAEAGSLKGDTKKIIAVIGDGSMTTGMAFEGLNWAGDREKNMIVVLNDNEMSISPNVGALSSYLNRLMTGNALTKLRINTKKLLKKIPGIGKYIIKFIHQIEESWKTLFVPGALFEEMGFTYVGPLEGHRLNHLIKNFENVRGFPGPVLVHVVTKKGKGYEFAEEDPLGFHGVAPFDVETGQAISSPSDIPSYTKVFGETLVKLAHAESRIVAVTAAMCEGTGLNQFSQEFPERFYDVGIAEQHAVTFAAGLAIEGLIPVVAIYSTFLQRAYDQIINDVCMQNLPVIFAIDRGGLVGEDGATHQGLLDYSYMRSIPNIIVMAPKDENELQHMLKTAVGCGRPVSLRYPRGRGVGVGLDNELKTLQMGKGEVLREGSDLAIIAIGSIVNPAMAAAEKLFKEGLSIKVINARFVKPLDEELIIKTAATIKKIITIEENVLQGGFGSALLELLAEKNINDIMLRRLGIPDEFVYHATQAEQRHKYGLDEEGIIMAVKEMLSK</sequence>
<dbReference type="FunFam" id="3.40.50.920:FF:000002">
    <property type="entry name" value="1-deoxy-D-xylulose-5-phosphate synthase"/>
    <property type="match status" value="1"/>
</dbReference>
<comment type="cofactor">
    <cofactor evidence="2">
        <name>thiamine diphosphate</name>
        <dbReference type="ChEBI" id="CHEBI:58937"/>
    </cofactor>
</comment>
<dbReference type="InterPro" id="IPR033248">
    <property type="entry name" value="Transketolase_C"/>
</dbReference>
<dbReference type="EMBL" id="LNQE01000879">
    <property type="protein sequence ID" value="KUG23921.1"/>
    <property type="molecule type" value="Genomic_DNA"/>
</dbReference>
<dbReference type="CDD" id="cd07033">
    <property type="entry name" value="TPP_PYR_DXS_TK_like"/>
    <property type="match status" value="1"/>
</dbReference>
<keyword evidence="8" id="KW-0479">Metal-binding</keyword>
<keyword evidence="10" id="KW-0784">Thiamine biosynthesis</keyword>
<dbReference type="CDD" id="cd02007">
    <property type="entry name" value="TPP_DXS"/>
    <property type="match status" value="1"/>
</dbReference>
<dbReference type="InterPro" id="IPR005477">
    <property type="entry name" value="Dxylulose-5-P_synthase"/>
</dbReference>
<dbReference type="PANTHER" id="PTHR43322:SF5">
    <property type="entry name" value="1-DEOXY-D-XYLULOSE-5-PHOSPHATE SYNTHASE, CHLOROPLASTIC"/>
    <property type="match status" value="1"/>
</dbReference>
<dbReference type="InterPro" id="IPR009014">
    <property type="entry name" value="Transketo_C/PFOR_II"/>
</dbReference>
<dbReference type="HAMAP" id="MF_00315">
    <property type="entry name" value="DXP_synth"/>
    <property type="match status" value="1"/>
</dbReference>
<proteinExistence type="inferred from homology"/>
<keyword evidence="12" id="KW-0414">Isoprene biosynthesis</keyword>
<dbReference type="GO" id="GO:0009228">
    <property type="term" value="P:thiamine biosynthetic process"/>
    <property type="evidence" value="ECO:0007669"/>
    <property type="project" value="UniProtKB-KW"/>
</dbReference>
<evidence type="ECO:0000256" key="2">
    <source>
        <dbReference type="ARBA" id="ARBA00001964"/>
    </source>
</evidence>
<dbReference type="Gene3D" id="3.40.50.920">
    <property type="match status" value="1"/>
</dbReference>
<evidence type="ECO:0000313" key="14">
    <source>
        <dbReference type="EMBL" id="KUG23921.1"/>
    </source>
</evidence>
<name>A0A0W8FT07_9ZZZZ</name>
<dbReference type="PANTHER" id="PTHR43322">
    <property type="entry name" value="1-D-DEOXYXYLULOSE 5-PHOSPHATE SYNTHASE-RELATED"/>
    <property type="match status" value="1"/>
</dbReference>
<dbReference type="SUPFAM" id="SSF52922">
    <property type="entry name" value="TK C-terminal domain-like"/>
    <property type="match status" value="1"/>
</dbReference>
<dbReference type="GO" id="GO:0008661">
    <property type="term" value="F:1-deoxy-D-xylulose-5-phosphate synthase activity"/>
    <property type="evidence" value="ECO:0007669"/>
    <property type="project" value="UniProtKB-EC"/>
</dbReference>
<comment type="cofactor">
    <cofactor evidence="1">
        <name>Mg(2+)</name>
        <dbReference type="ChEBI" id="CHEBI:18420"/>
    </cofactor>
</comment>
<dbReference type="PROSITE" id="PS00801">
    <property type="entry name" value="TRANSKETOLASE_1"/>
    <property type="match status" value="1"/>
</dbReference>
<dbReference type="Pfam" id="PF02779">
    <property type="entry name" value="Transket_pyr"/>
    <property type="match status" value="1"/>
</dbReference>
<dbReference type="SMART" id="SM00861">
    <property type="entry name" value="Transket_pyr"/>
    <property type="match status" value="1"/>
</dbReference>
<evidence type="ECO:0000256" key="9">
    <source>
        <dbReference type="ARBA" id="ARBA00022842"/>
    </source>
</evidence>
<dbReference type="UniPathway" id="UPA00064">
    <property type="reaction ID" value="UER00091"/>
</dbReference>
<evidence type="ECO:0000256" key="11">
    <source>
        <dbReference type="ARBA" id="ARBA00023052"/>
    </source>
</evidence>
<evidence type="ECO:0000256" key="3">
    <source>
        <dbReference type="ARBA" id="ARBA00004980"/>
    </source>
</evidence>
<evidence type="ECO:0000256" key="12">
    <source>
        <dbReference type="ARBA" id="ARBA00023229"/>
    </source>
</evidence>
<dbReference type="AlphaFoldDB" id="A0A0W8FT07"/>
<dbReference type="SUPFAM" id="SSF52518">
    <property type="entry name" value="Thiamin diphosphate-binding fold (THDP-binding)"/>
    <property type="match status" value="2"/>
</dbReference>
<accession>A0A0W8FT07</accession>
<dbReference type="EC" id="2.2.1.7" evidence="6"/>
<evidence type="ECO:0000256" key="5">
    <source>
        <dbReference type="ARBA" id="ARBA00011738"/>
    </source>
</evidence>
<dbReference type="PROSITE" id="PS00802">
    <property type="entry name" value="TRANSKETOLASE_2"/>
    <property type="match status" value="1"/>
</dbReference>
<comment type="caution">
    <text evidence="14">The sequence shown here is derived from an EMBL/GenBank/DDBJ whole genome shotgun (WGS) entry which is preliminary data.</text>
</comment>
<dbReference type="GO" id="GO:0016114">
    <property type="term" value="P:terpenoid biosynthetic process"/>
    <property type="evidence" value="ECO:0007669"/>
    <property type="project" value="InterPro"/>
</dbReference>
<dbReference type="Pfam" id="PF02780">
    <property type="entry name" value="Transketolase_C"/>
    <property type="match status" value="1"/>
</dbReference>
<dbReference type="NCBIfam" id="TIGR00204">
    <property type="entry name" value="dxs"/>
    <property type="match status" value="1"/>
</dbReference>
<comment type="subunit">
    <text evidence="5">Homodimer.</text>
</comment>
<protein>
    <recommendedName>
        <fullName evidence="6">1-deoxy-D-xylulose-5-phosphate synthase</fullName>
        <ecNumber evidence="6">2.2.1.7</ecNumber>
    </recommendedName>
</protein>
<keyword evidence="11" id="KW-0786">Thiamine pyrophosphate</keyword>
<reference evidence="14" key="1">
    <citation type="journal article" date="2015" name="Proc. Natl. Acad. Sci. U.S.A.">
        <title>Networks of energetic and metabolic interactions define dynamics in microbial communities.</title>
        <authorList>
            <person name="Embree M."/>
            <person name="Liu J.K."/>
            <person name="Al-Bassam M.M."/>
            <person name="Zengler K."/>
        </authorList>
    </citation>
    <scope>NUCLEOTIDE SEQUENCE</scope>
</reference>
<feature type="domain" description="Transketolase-like pyrimidine-binding" evidence="13">
    <location>
        <begin position="325"/>
        <end position="489"/>
    </location>
</feature>
<dbReference type="Pfam" id="PF13292">
    <property type="entry name" value="DXP_synthase_N"/>
    <property type="match status" value="1"/>
</dbReference>
<organism evidence="14">
    <name type="scientific">hydrocarbon metagenome</name>
    <dbReference type="NCBI Taxonomy" id="938273"/>
    <lineage>
        <taxon>unclassified sequences</taxon>
        <taxon>metagenomes</taxon>
        <taxon>ecological metagenomes</taxon>
    </lineage>
</organism>
<dbReference type="FunFam" id="3.40.50.970:FF:000005">
    <property type="entry name" value="1-deoxy-D-xylulose-5-phosphate synthase"/>
    <property type="match status" value="1"/>
</dbReference>
<comment type="similarity">
    <text evidence="4">Belongs to the transketolase family. DXPS subfamily.</text>
</comment>